<proteinExistence type="predicted"/>
<dbReference type="PANTHER" id="PTHR23028">
    <property type="entry name" value="ACETYLTRANSFERASE"/>
    <property type="match status" value="1"/>
</dbReference>
<feature type="transmembrane region" description="Helical" evidence="1">
    <location>
        <begin position="226"/>
        <end position="245"/>
    </location>
</feature>
<feature type="transmembrane region" description="Helical" evidence="1">
    <location>
        <begin position="125"/>
        <end position="145"/>
    </location>
</feature>
<dbReference type="RefSeq" id="WP_111934063.1">
    <property type="nucleotide sequence ID" value="NZ_CADFFP010000023.1"/>
</dbReference>
<dbReference type="Proteomes" id="UP000248918">
    <property type="component" value="Unassembled WGS sequence"/>
</dbReference>
<sequence>MRKAYLDGIRGWAALMVLFSHLVHNFAAQAAPALNKPVLLFPTDGALAVYFFFVVSGFALSTRFVNTGAVRDVTSMAIRRYPRLFIPIAVATAMSFVVWRAGLIFSHQAAPLANSDWWLGTFYNFSPSIWGAVKFATFDVFFAYNGETTYNSAFWTMQVELFGSMLVFGLMTVFAPAKRWPVYLASFVILLFLKTPMLAFLLGMFAAEIDRLRDAKNKASQAVENIVGYIGIAAVVGFSTLGRSWYDDPRALAIAAFVFVIAVMHVERAQRFFLNRVSQALGKISFPLYLTHMLVICSLSSYLYVHWLATGMSRQAASNLMIAATLPAVFLLAWCFYPIELKAIALSRSFSDRLLGQHNEQAALTRS</sequence>
<keyword evidence="1" id="KW-0472">Membrane</keyword>
<name>A0A329BMP4_9BURK</name>
<keyword evidence="1" id="KW-0812">Transmembrane</keyword>
<feature type="transmembrane region" description="Helical" evidence="1">
    <location>
        <begin position="183"/>
        <end position="205"/>
    </location>
</feature>
<dbReference type="AlphaFoldDB" id="A0A329BMP4"/>
<dbReference type="GO" id="GO:0016747">
    <property type="term" value="F:acyltransferase activity, transferring groups other than amino-acyl groups"/>
    <property type="evidence" value="ECO:0007669"/>
    <property type="project" value="InterPro"/>
</dbReference>
<evidence type="ECO:0000313" key="3">
    <source>
        <dbReference type="EMBL" id="RAS23147.1"/>
    </source>
</evidence>
<dbReference type="OrthoDB" id="9814807at2"/>
<dbReference type="Pfam" id="PF01757">
    <property type="entry name" value="Acyl_transf_3"/>
    <property type="match status" value="1"/>
</dbReference>
<protein>
    <submittedName>
        <fullName evidence="3">Peptidoglycan/LPS O-acetylase OafA/YrhL</fullName>
    </submittedName>
</protein>
<dbReference type="InterPro" id="IPR050879">
    <property type="entry name" value="Acyltransferase_3"/>
</dbReference>
<keyword evidence="1" id="KW-1133">Transmembrane helix</keyword>
<evidence type="ECO:0000259" key="2">
    <source>
        <dbReference type="Pfam" id="PF01757"/>
    </source>
</evidence>
<accession>A0A329BMP4</accession>
<reference evidence="3 4" key="1">
    <citation type="submission" date="2018-06" db="EMBL/GenBank/DDBJ databases">
        <title>Genomic Encyclopedia of Type Strains, Phase III (KMG-III): the genomes of soil and plant-associated and newly described type strains.</title>
        <authorList>
            <person name="Whitman W."/>
        </authorList>
    </citation>
    <scope>NUCLEOTIDE SEQUENCE [LARGE SCALE GENOMIC DNA]</scope>
    <source>
        <strain evidence="3 4">LMG 23644</strain>
    </source>
</reference>
<feature type="transmembrane region" description="Helical" evidence="1">
    <location>
        <begin position="46"/>
        <end position="65"/>
    </location>
</feature>
<gene>
    <name evidence="3" type="ORF">BX591_12165</name>
</gene>
<feature type="domain" description="Acyltransferase 3" evidence="2">
    <location>
        <begin position="4"/>
        <end position="337"/>
    </location>
</feature>
<feature type="transmembrane region" description="Helical" evidence="1">
    <location>
        <begin position="85"/>
        <end position="105"/>
    </location>
</feature>
<evidence type="ECO:0000313" key="4">
    <source>
        <dbReference type="Proteomes" id="UP000248918"/>
    </source>
</evidence>
<dbReference type="PANTHER" id="PTHR23028:SF134">
    <property type="entry name" value="PUTATIVE (AFU_ORTHOLOGUE AFUA_4G08520)-RELATED"/>
    <property type="match status" value="1"/>
</dbReference>
<feature type="transmembrane region" description="Helical" evidence="1">
    <location>
        <begin position="157"/>
        <end position="177"/>
    </location>
</feature>
<feature type="transmembrane region" description="Helical" evidence="1">
    <location>
        <begin position="320"/>
        <end position="339"/>
    </location>
</feature>
<organism evidence="3 4">
    <name type="scientific">Paraburkholderia bryophila</name>
    <dbReference type="NCBI Taxonomy" id="420952"/>
    <lineage>
        <taxon>Bacteria</taxon>
        <taxon>Pseudomonadati</taxon>
        <taxon>Pseudomonadota</taxon>
        <taxon>Betaproteobacteria</taxon>
        <taxon>Burkholderiales</taxon>
        <taxon>Burkholderiaceae</taxon>
        <taxon>Paraburkholderia</taxon>
    </lineage>
</organism>
<comment type="caution">
    <text evidence="3">The sequence shown here is derived from an EMBL/GenBank/DDBJ whole genome shotgun (WGS) entry which is preliminary data.</text>
</comment>
<evidence type="ECO:0000256" key="1">
    <source>
        <dbReference type="SAM" id="Phobius"/>
    </source>
</evidence>
<feature type="transmembrane region" description="Helical" evidence="1">
    <location>
        <begin position="288"/>
        <end position="308"/>
    </location>
</feature>
<dbReference type="EMBL" id="QLTK01000021">
    <property type="protein sequence ID" value="RAS23147.1"/>
    <property type="molecule type" value="Genomic_DNA"/>
</dbReference>
<feature type="transmembrane region" description="Helical" evidence="1">
    <location>
        <begin position="251"/>
        <end position="267"/>
    </location>
</feature>
<dbReference type="InterPro" id="IPR002656">
    <property type="entry name" value="Acyl_transf_3_dom"/>
</dbReference>